<dbReference type="Gene3D" id="3.40.390.10">
    <property type="entry name" value="Collagenase (Catalytic Domain)"/>
    <property type="match status" value="1"/>
</dbReference>
<dbReference type="EMBL" id="JABCKV010000011">
    <property type="protein sequence ID" value="KAG5647236.1"/>
    <property type="molecule type" value="Genomic_DNA"/>
</dbReference>
<reference evidence="11" key="1">
    <citation type="submission" date="2020-07" db="EMBL/GenBank/DDBJ databases">
        <authorList>
            <person name="Nieuwenhuis M."/>
            <person name="Van De Peppel L.J.J."/>
        </authorList>
    </citation>
    <scope>NUCLEOTIDE SEQUENCE</scope>
    <source>
        <strain evidence="11">AP01</strain>
        <tissue evidence="11">Mycelium</tissue>
    </source>
</reference>
<organism evidence="11 12">
    <name type="scientific">Asterophora parasitica</name>
    <dbReference type="NCBI Taxonomy" id="117018"/>
    <lineage>
        <taxon>Eukaryota</taxon>
        <taxon>Fungi</taxon>
        <taxon>Dikarya</taxon>
        <taxon>Basidiomycota</taxon>
        <taxon>Agaricomycotina</taxon>
        <taxon>Agaricomycetes</taxon>
        <taxon>Agaricomycetidae</taxon>
        <taxon>Agaricales</taxon>
        <taxon>Tricholomatineae</taxon>
        <taxon>Lyophyllaceae</taxon>
        <taxon>Asterophora</taxon>
    </lineage>
</organism>
<dbReference type="GO" id="GO:0008237">
    <property type="term" value="F:metallopeptidase activity"/>
    <property type="evidence" value="ECO:0007669"/>
    <property type="project" value="UniProtKB-KW"/>
</dbReference>
<comment type="similarity">
    <text evidence="1">Belongs to the peptidase M43B family.</text>
</comment>
<dbReference type="GO" id="GO:0046872">
    <property type="term" value="F:metal ion binding"/>
    <property type="evidence" value="ECO:0007669"/>
    <property type="project" value="UniProtKB-KW"/>
</dbReference>
<keyword evidence="5" id="KW-0378">Hydrolase</keyword>
<keyword evidence="2" id="KW-0645">Protease</keyword>
<dbReference type="InterPro" id="IPR008754">
    <property type="entry name" value="Peptidase_M43"/>
</dbReference>
<evidence type="ECO:0000256" key="1">
    <source>
        <dbReference type="ARBA" id="ARBA00008721"/>
    </source>
</evidence>
<reference evidence="11" key="2">
    <citation type="submission" date="2021-10" db="EMBL/GenBank/DDBJ databases">
        <title>Phylogenomics reveals ancestral predisposition of the termite-cultivated fungus Termitomyces towards a domesticated lifestyle.</title>
        <authorList>
            <person name="Auxier B."/>
            <person name="Grum-Grzhimaylo A."/>
            <person name="Cardenas M.E."/>
            <person name="Lodge J.D."/>
            <person name="Laessoe T."/>
            <person name="Pedersen O."/>
            <person name="Smith M.E."/>
            <person name="Kuyper T.W."/>
            <person name="Franco-Molano E.A."/>
            <person name="Baroni T.J."/>
            <person name="Aanen D.K."/>
        </authorList>
    </citation>
    <scope>NUCLEOTIDE SEQUENCE</scope>
    <source>
        <strain evidence="11">AP01</strain>
        <tissue evidence="11">Mycelium</tissue>
    </source>
</reference>
<dbReference type="OrthoDB" id="536211at2759"/>
<dbReference type="PANTHER" id="PTHR47466:SF1">
    <property type="entry name" value="METALLOPROTEASE MEP1 (AFU_ORTHOLOGUE AFUA_1G07730)-RELATED"/>
    <property type="match status" value="1"/>
</dbReference>
<dbReference type="CDD" id="cd04275">
    <property type="entry name" value="ZnMc_pappalysin_like"/>
    <property type="match status" value="1"/>
</dbReference>
<keyword evidence="8" id="KW-1015">Disulfide bond</keyword>
<evidence type="ECO:0000256" key="3">
    <source>
        <dbReference type="ARBA" id="ARBA00022723"/>
    </source>
</evidence>
<evidence type="ECO:0000313" key="12">
    <source>
        <dbReference type="Proteomes" id="UP000775547"/>
    </source>
</evidence>
<keyword evidence="4" id="KW-0732">Signal</keyword>
<dbReference type="Pfam" id="PF05572">
    <property type="entry name" value="Peptidase_M43"/>
    <property type="match status" value="1"/>
</dbReference>
<feature type="domain" description="Peptidase M43 pregnancy-associated plasma-A" evidence="10">
    <location>
        <begin position="111"/>
        <end position="196"/>
    </location>
</feature>
<evidence type="ECO:0000256" key="8">
    <source>
        <dbReference type="ARBA" id="ARBA00023157"/>
    </source>
</evidence>
<keyword evidence="3" id="KW-0479">Metal-binding</keyword>
<feature type="region of interest" description="Disordered" evidence="9">
    <location>
        <begin position="135"/>
        <end position="157"/>
    </location>
</feature>
<evidence type="ECO:0000256" key="5">
    <source>
        <dbReference type="ARBA" id="ARBA00022801"/>
    </source>
</evidence>
<dbReference type="SUPFAM" id="SSF55486">
    <property type="entry name" value="Metalloproteases ('zincins'), catalytic domain"/>
    <property type="match status" value="1"/>
</dbReference>
<gene>
    <name evidence="11" type="ORF">DXG03_000771</name>
</gene>
<proteinExistence type="inferred from homology"/>
<sequence>MDILNKDYADTGLQWNLVNTTRILSKEWFDGVAPERCDTSILAQTQLISVVRKILLSSRFSDPAMNPPSISIPSGLLGYATFPIDFKTNPLDDGVVVRYSTLPNGTAAPFNLGRTLTHEVGHWVGLYHTFQGGCESPGDSVDDTPPEASPASGCPVGRNTCPGHGVDPIHNFMDYTDDSCMNGFTKGQATRMKAQLRTYRAVKV</sequence>
<keyword evidence="6" id="KW-0862">Zinc</keyword>
<name>A0A9P7KGW5_9AGAR</name>
<dbReference type="Proteomes" id="UP000775547">
    <property type="component" value="Unassembled WGS sequence"/>
</dbReference>
<comment type="caution">
    <text evidence="11">The sequence shown here is derived from an EMBL/GenBank/DDBJ whole genome shotgun (WGS) entry which is preliminary data.</text>
</comment>
<dbReference type="AlphaFoldDB" id="A0A9P7KGW5"/>
<evidence type="ECO:0000256" key="6">
    <source>
        <dbReference type="ARBA" id="ARBA00022833"/>
    </source>
</evidence>
<keyword evidence="7" id="KW-0482">Metalloprotease</keyword>
<dbReference type="PANTHER" id="PTHR47466">
    <property type="match status" value="1"/>
</dbReference>
<evidence type="ECO:0000259" key="10">
    <source>
        <dbReference type="Pfam" id="PF05572"/>
    </source>
</evidence>
<evidence type="ECO:0000256" key="7">
    <source>
        <dbReference type="ARBA" id="ARBA00023049"/>
    </source>
</evidence>
<accession>A0A9P7KGW5</accession>
<protein>
    <recommendedName>
        <fullName evidence="10">Peptidase M43 pregnancy-associated plasma-A domain-containing protein</fullName>
    </recommendedName>
</protein>
<evidence type="ECO:0000313" key="11">
    <source>
        <dbReference type="EMBL" id="KAG5647236.1"/>
    </source>
</evidence>
<evidence type="ECO:0000256" key="4">
    <source>
        <dbReference type="ARBA" id="ARBA00022729"/>
    </source>
</evidence>
<evidence type="ECO:0000256" key="2">
    <source>
        <dbReference type="ARBA" id="ARBA00022670"/>
    </source>
</evidence>
<dbReference type="GO" id="GO:0006508">
    <property type="term" value="P:proteolysis"/>
    <property type="evidence" value="ECO:0007669"/>
    <property type="project" value="UniProtKB-KW"/>
</dbReference>
<dbReference type="InterPro" id="IPR024079">
    <property type="entry name" value="MetalloPept_cat_dom_sf"/>
</dbReference>
<keyword evidence="12" id="KW-1185">Reference proteome</keyword>
<evidence type="ECO:0000256" key="9">
    <source>
        <dbReference type="SAM" id="MobiDB-lite"/>
    </source>
</evidence>